<feature type="compositionally biased region" description="Low complexity" evidence="16">
    <location>
        <begin position="128"/>
        <end position="145"/>
    </location>
</feature>
<evidence type="ECO:0000256" key="5">
    <source>
        <dbReference type="ARBA" id="ARBA00022553"/>
    </source>
</evidence>
<keyword evidence="6 15" id="KW-0812">Transmembrane</keyword>
<evidence type="ECO:0000256" key="2">
    <source>
        <dbReference type="ARBA" id="ARBA00004550"/>
    </source>
</evidence>
<feature type="compositionally biased region" description="Polar residues" evidence="16">
    <location>
        <begin position="118"/>
        <end position="127"/>
    </location>
</feature>
<organism evidence="19 20">
    <name type="scientific">Loxodonta africana</name>
    <name type="common">African elephant</name>
    <dbReference type="NCBI Taxonomy" id="9785"/>
    <lineage>
        <taxon>Eukaryota</taxon>
        <taxon>Metazoa</taxon>
        <taxon>Chordata</taxon>
        <taxon>Craniata</taxon>
        <taxon>Vertebrata</taxon>
        <taxon>Euteleostomi</taxon>
        <taxon>Mammalia</taxon>
        <taxon>Eutheria</taxon>
        <taxon>Afrotheria</taxon>
        <taxon>Proboscidea</taxon>
        <taxon>Elephantidae</taxon>
        <taxon>Loxodonta</taxon>
    </lineage>
</organism>
<keyword evidence="9 17" id="KW-1133">Transmembrane helix</keyword>
<dbReference type="PROSITE" id="PS00964">
    <property type="entry name" value="SYNDECAN"/>
    <property type="match status" value="1"/>
</dbReference>
<dbReference type="InterPro" id="IPR001050">
    <property type="entry name" value="Syndecan"/>
</dbReference>
<dbReference type="PANTHER" id="PTHR10915">
    <property type="entry name" value="SYNDECAN"/>
    <property type="match status" value="1"/>
</dbReference>
<evidence type="ECO:0000256" key="1">
    <source>
        <dbReference type="ARBA" id="ARBA00004479"/>
    </source>
</evidence>
<dbReference type="GO" id="GO:0005576">
    <property type="term" value="C:extracellular region"/>
    <property type="evidence" value="ECO:0007669"/>
    <property type="project" value="UniProtKB-SubCell"/>
</dbReference>
<dbReference type="InterPro" id="IPR030479">
    <property type="entry name" value="Syndecan_CS"/>
</dbReference>
<evidence type="ECO:0000313" key="19">
    <source>
        <dbReference type="Ensembl" id="ENSLAFP00000016897.2"/>
    </source>
</evidence>
<dbReference type="GO" id="GO:1903553">
    <property type="term" value="P:positive regulation of extracellular exosome assembly"/>
    <property type="evidence" value="ECO:0007669"/>
    <property type="project" value="Ensembl"/>
</dbReference>
<evidence type="ECO:0000256" key="17">
    <source>
        <dbReference type="SAM" id="Phobius"/>
    </source>
</evidence>
<feature type="region of interest" description="Disordered" evidence="16">
    <location>
        <begin position="90"/>
        <end position="205"/>
    </location>
</feature>
<evidence type="ECO:0000256" key="6">
    <source>
        <dbReference type="ARBA" id="ARBA00022692"/>
    </source>
</evidence>
<keyword evidence="7" id="KW-0732">Signal</keyword>
<comment type="subcellular location">
    <subcellularLocation>
        <location evidence="1 15">Membrane</location>
        <topology evidence="1 15">Single-pass type I membrane protein</topology>
    </subcellularLocation>
    <subcellularLocation>
        <location evidence="2">Secreted</location>
        <location evidence="2">Extracellular exosome</location>
    </subcellularLocation>
</comment>
<dbReference type="GO" id="GO:0048627">
    <property type="term" value="P:myoblast development"/>
    <property type="evidence" value="ECO:0007669"/>
    <property type="project" value="Ensembl"/>
</dbReference>
<dbReference type="GO" id="GO:1903543">
    <property type="term" value="P:positive regulation of exosomal secretion"/>
    <property type="evidence" value="ECO:0007669"/>
    <property type="project" value="Ensembl"/>
</dbReference>
<dbReference type="STRING" id="9785.ENSLAFP00000016897"/>
<keyword evidence="5" id="KW-0597">Phosphoprotein</keyword>
<dbReference type="GeneTree" id="ENSGT00940000161171"/>
<dbReference type="FunCoup" id="G3TNP1">
    <property type="interactions" value="28"/>
</dbReference>
<keyword evidence="10 17" id="KW-0472">Membrane</keyword>
<keyword evidence="4" id="KW-0964">Secreted</keyword>
<evidence type="ECO:0000256" key="14">
    <source>
        <dbReference type="ARBA" id="ARBA00046939"/>
    </source>
</evidence>
<keyword evidence="20" id="KW-1185">Reference proteome</keyword>
<dbReference type="InParanoid" id="G3TNP1"/>
<sequence length="305" mass="32279">FRSASTCPWACWVPVFLPQQTVVTNVPPEDQDGSGDDSDNFSGSGAGALPDIALSNQTPYTWKDMWLLTTTPTSPEPTSTETIAASILPAVEGHEEQGSVRLTEVEPGLTVQEKETSHLPSETAQHPTTHQASTARTSTAQAPPTTHSPRDMQPGHQETSAPIGGGHIYPHVPSLEEGGSSATKTAPEDGDSSQLPVGEGSGEQDFVFETPEDTAVVAAVEPDQRNQAPVDDGATGASQSFLDRKEVLGGVIAGGIVGLIFAVCLVGFMLYRMKKKDEGSYSLEEPKQANGGAYQKPTKQEEFYA</sequence>
<feature type="compositionally biased region" description="Acidic residues" evidence="16">
    <location>
        <begin position="29"/>
        <end position="39"/>
    </location>
</feature>
<evidence type="ECO:0000256" key="4">
    <source>
        <dbReference type="ARBA" id="ARBA00022525"/>
    </source>
</evidence>
<reference evidence="19" key="3">
    <citation type="submission" date="2025-09" db="UniProtKB">
        <authorList>
            <consortium name="Ensembl"/>
        </authorList>
    </citation>
    <scope>IDENTIFICATION</scope>
    <source>
        <strain evidence="19">Isolate ISIS603380</strain>
    </source>
</reference>
<evidence type="ECO:0000256" key="9">
    <source>
        <dbReference type="ARBA" id="ARBA00022989"/>
    </source>
</evidence>
<dbReference type="AlphaFoldDB" id="G3TNP1"/>
<feature type="domain" description="Neurexin/syndecan/glycophorin C" evidence="18">
    <location>
        <begin position="270"/>
        <end position="288"/>
    </location>
</feature>
<protein>
    <recommendedName>
        <fullName evidence="15">Syndecan</fullName>
    </recommendedName>
</protein>
<dbReference type="InterPro" id="IPR027789">
    <property type="entry name" value="Syndecan/Neurexin_dom"/>
</dbReference>
<dbReference type="HOGENOM" id="CLU_887201_0_0_1"/>
<dbReference type="GO" id="GO:0038024">
    <property type="term" value="F:cargo receptor activity"/>
    <property type="evidence" value="ECO:0007669"/>
    <property type="project" value="Ensembl"/>
</dbReference>
<dbReference type="PANTHER" id="PTHR10915:SF5">
    <property type="entry name" value="SYNDECAN-1"/>
    <property type="match status" value="1"/>
</dbReference>
<dbReference type="InterPro" id="IPR003585">
    <property type="entry name" value="Neurexin-like"/>
</dbReference>
<feature type="region of interest" description="Disordered" evidence="16">
    <location>
        <begin position="25"/>
        <end position="52"/>
    </location>
</feature>
<evidence type="ECO:0000256" key="3">
    <source>
        <dbReference type="ARBA" id="ARBA00005343"/>
    </source>
</evidence>
<keyword evidence="8 15" id="KW-0654">Proteoglycan</keyword>
<evidence type="ECO:0000256" key="15">
    <source>
        <dbReference type="RuleBase" id="RU000649"/>
    </source>
</evidence>
<evidence type="ECO:0000259" key="18">
    <source>
        <dbReference type="SMART" id="SM00294"/>
    </source>
</evidence>
<comment type="similarity">
    <text evidence="3 15">Belongs to the syndecan proteoglycan family.</text>
</comment>
<dbReference type="Pfam" id="PF01034">
    <property type="entry name" value="Syndecan"/>
    <property type="match status" value="1"/>
</dbReference>
<dbReference type="GO" id="GO:0060070">
    <property type="term" value="P:canonical Wnt signaling pathway"/>
    <property type="evidence" value="ECO:0007669"/>
    <property type="project" value="Ensembl"/>
</dbReference>
<reference evidence="19 20" key="1">
    <citation type="submission" date="2009-06" db="EMBL/GenBank/DDBJ databases">
        <title>The Genome Sequence of Loxodonta africana (African elephant).</title>
        <authorList>
            <person name="Di Palma F."/>
            <person name="Heiman D."/>
            <person name="Young S."/>
            <person name="Johnson J."/>
            <person name="Lander E.S."/>
            <person name="Lindblad-Toh K."/>
        </authorList>
    </citation>
    <scope>NUCLEOTIDE SEQUENCE [LARGE SCALE GENOMIC DNA]</scope>
    <source>
        <strain evidence="19 20">Isolate ISIS603380</strain>
    </source>
</reference>
<keyword evidence="12 15" id="KW-0357">Heparan sulfate</keyword>
<comment type="function">
    <text evidence="13">Cell surface proteoglycan that contains both heparan sulfate and chondroitin sulfate and that links the cytoskeleton to the interstitial matrix. Regulates exosome biogenesis in concert with SDCBP and PDCD6IP. Able to induce its own expression in dental mesenchymal cells and also in the neighboring dental epithelial cells via an MSX1-mediated pathway.</text>
</comment>
<comment type="subunit">
    <text evidence="14">Interacts with CDCP1. Interacts (via C-terminus) with TIAM1 (via PDZ domain). Interacts with MDK.</text>
</comment>
<dbReference type="OMA" id="VFCFQAV"/>
<gene>
    <name evidence="19" type="primary">SDC1</name>
</gene>
<feature type="transmembrane region" description="Helical" evidence="17">
    <location>
        <begin position="247"/>
        <end position="271"/>
    </location>
</feature>
<dbReference type="GO" id="GO:0042802">
    <property type="term" value="F:identical protein binding"/>
    <property type="evidence" value="ECO:0007669"/>
    <property type="project" value="Ensembl"/>
</dbReference>
<evidence type="ECO:0000256" key="16">
    <source>
        <dbReference type="SAM" id="MobiDB-lite"/>
    </source>
</evidence>
<evidence type="ECO:0000256" key="8">
    <source>
        <dbReference type="ARBA" id="ARBA00022974"/>
    </source>
</evidence>
<accession>G3TNP1</accession>
<feature type="region of interest" description="Disordered" evidence="16">
    <location>
        <begin position="279"/>
        <end position="305"/>
    </location>
</feature>
<dbReference type="GO" id="GO:0009897">
    <property type="term" value="C:external side of plasma membrane"/>
    <property type="evidence" value="ECO:0007669"/>
    <property type="project" value="Ensembl"/>
</dbReference>
<evidence type="ECO:0000256" key="11">
    <source>
        <dbReference type="ARBA" id="ARBA00023180"/>
    </source>
</evidence>
<evidence type="ECO:0000256" key="13">
    <source>
        <dbReference type="ARBA" id="ARBA00045247"/>
    </source>
</evidence>
<evidence type="ECO:0000256" key="10">
    <source>
        <dbReference type="ARBA" id="ARBA00023136"/>
    </source>
</evidence>
<reference evidence="19" key="2">
    <citation type="submission" date="2025-08" db="UniProtKB">
        <authorList>
            <consortium name="Ensembl"/>
        </authorList>
    </citation>
    <scope>IDENTIFICATION</scope>
    <source>
        <strain evidence="19">Isolate ISIS603380</strain>
    </source>
</reference>
<dbReference type="eggNOG" id="ENOG502RZWT">
    <property type="taxonomic scope" value="Eukaryota"/>
</dbReference>
<dbReference type="SMART" id="SM00294">
    <property type="entry name" value="4.1m"/>
    <property type="match status" value="1"/>
</dbReference>
<dbReference type="GO" id="GO:0016477">
    <property type="term" value="P:cell migration"/>
    <property type="evidence" value="ECO:0007669"/>
    <property type="project" value="TreeGrafter"/>
</dbReference>
<evidence type="ECO:0000256" key="12">
    <source>
        <dbReference type="ARBA" id="ARBA00023207"/>
    </source>
</evidence>
<name>G3TNP1_LOXAF</name>
<dbReference type="Ensembl" id="ENSLAFT00000021773.2">
    <property type="protein sequence ID" value="ENSLAFP00000016897.2"/>
    <property type="gene ID" value="ENSLAFG00000022920.2"/>
</dbReference>
<dbReference type="GO" id="GO:0055002">
    <property type="term" value="P:striated muscle cell development"/>
    <property type="evidence" value="ECO:0007669"/>
    <property type="project" value="Ensembl"/>
</dbReference>
<evidence type="ECO:0000313" key="20">
    <source>
        <dbReference type="Proteomes" id="UP000007646"/>
    </source>
</evidence>
<dbReference type="GO" id="GO:0006898">
    <property type="term" value="P:receptor-mediated endocytosis"/>
    <property type="evidence" value="ECO:0007669"/>
    <property type="project" value="Ensembl"/>
</dbReference>
<dbReference type="Proteomes" id="UP000007646">
    <property type="component" value="Unassembled WGS sequence"/>
</dbReference>
<evidence type="ECO:0000256" key="7">
    <source>
        <dbReference type="ARBA" id="ARBA00022729"/>
    </source>
</evidence>
<keyword evidence="11 15" id="KW-0325">Glycoprotein</keyword>
<proteinExistence type="inferred from homology"/>